<dbReference type="Gene3D" id="3.40.50.300">
    <property type="entry name" value="P-loop containing nucleotide triphosphate hydrolases"/>
    <property type="match status" value="1"/>
</dbReference>
<feature type="compositionally biased region" description="Basic and acidic residues" evidence="5">
    <location>
        <begin position="1233"/>
        <end position="1245"/>
    </location>
</feature>
<proteinExistence type="predicted"/>
<feature type="compositionally biased region" description="Polar residues" evidence="5">
    <location>
        <begin position="1088"/>
        <end position="1098"/>
    </location>
</feature>
<feature type="compositionally biased region" description="Basic and acidic residues" evidence="5">
    <location>
        <begin position="1055"/>
        <end position="1077"/>
    </location>
</feature>
<dbReference type="GO" id="GO:0005524">
    <property type="term" value="F:ATP binding"/>
    <property type="evidence" value="ECO:0007669"/>
    <property type="project" value="InterPro"/>
</dbReference>
<feature type="compositionally biased region" description="Low complexity" evidence="5">
    <location>
        <begin position="1255"/>
        <end position="1264"/>
    </location>
</feature>
<reference evidence="7 8" key="1">
    <citation type="submission" date="2019-01" db="EMBL/GenBank/DDBJ databases">
        <title>Genome sequencing of the rare red list fungi Fomitopsis rosea.</title>
        <authorList>
            <person name="Buettner E."/>
            <person name="Kellner H."/>
        </authorList>
    </citation>
    <scope>NUCLEOTIDE SEQUENCE [LARGE SCALE GENOMIC DNA]</scope>
    <source>
        <strain evidence="7 8">DSM 105464</strain>
    </source>
</reference>
<feature type="compositionally biased region" description="Acidic residues" evidence="5">
    <location>
        <begin position="989"/>
        <end position="1005"/>
    </location>
</feature>
<feature type="compositionally biased region" description="Basic residues" evidence="5">
    <location>
        <begin position="1045"/>
        <end position="1054"/>
    </location>
</feature>
<evidence type="ECO:0000256" key="3">
    <source>
        <dbReference type="ARBA" id="ARBA00022840"/>
    </source>
</evidence>
<feature type="compositionally biased region" description="Polar residues" evidence="5">
    <location>
        <begin position="1192"/>
        <end position="1201"/>
    </location>
</feature>
<dbReference type="SMART" id="SM00487">
    <property type="entry name" value="DEXDc"/>
    <property type="match status" value="1"/>
</dbReference>
<sequence>MPGWTIPHSVFDIMATVPDFVTDGAWATMTGRDDDLPWVEGSVDDSWLQNGGAVLSSVRAFVDKYKVIKMVDDRHQLLTQRDNDSDGRRAILRWIKARVNVWSLRPRILAVLDDRASGSYELPGMDVANLARHYDAIAMAIFGEGALIGNNFLKPWVRVPLGRIIGEAWHREDVRINREIDMLEKEAAELDKKFDELAKNTTPRNLKSYIRRIESKICIAQKFDNTVVCTAFERQLQRVKEIGDVLKGTSEASPNLPKRFVEALALLAKQEDVAALTAEIAMLLSDEEVEPIEVNIVDEGMNFQDWGTGVEEYHNTDMDTLWAYIGRQKEKSIPFFNAKESAIGEVDPWSEQGIKEMQAPDAVPLEPRWHQLVGIIKMLDNYLAGRPTLLMDAVGVGKTMQVVGFICVLAYFHEYFAQHKKFPGKYNNITYRGAGNTPDRPNLIIVPVALEHQVLRETHRYVRPKTFDLMSYTSTVRVPGKAKSFWTVVDSFAQPPHRQIILATNTAIAADGAALYNKPTVVPTKKPWDAGPTPSSTGSGGVMIVDEIHILRSLNQKFLAVRTLRDQCGGMIGMTATPTMTTPMDLAMLGRLMDVPLFREEHFEEVDALRIALDRAKAADRKARKEAASGSKGKKKAALPSQYIETTIVVMKDYRGRWIGCIVRRTVQSQDVAGKDAAALPPMYTKYILLRLAPYEQDAINAITETMGKSLGGNSKVASDNVSISFRVHSIRFYIDLRRATFHLSQCQQGGLDFPETGEDFDANPTAKLSALLTIIKHHRTPMAPPLDIRPEYRHRPLRELPPFPEANELAPDPDFPGFTRHDGSGPDKIVIFSYFPSNNEILEILFKAKGIKAVFLNGKQSAQARSNTVKEFKDADATGPTVLVMSSVGAAGLNLAFANIIIFIDTMWSAQDCEQAEGRILRFGQSKDTFCYYLFSKGTADVNLARMAADKGVMHQAFVDANFSMKQILNGVVGFALGKILELESMELEDDDDDDDGPPTDDEEKAPQKPKPAPRKRTTKGKSAKSAIDVDEAGAEAGPSTSKPPKKKRLTKKQKAEAEAAAKAEAEAAAKAEAEAVKTAAIAAAGNATQPTASSSGAEPAASRATPPRTERVPSQPPQSGRPRPKPQNPVLAKTLAEAAQAQRADAGSTPPTRAPTPSPAPPAPLPAPAPGSTPASAPTAAPATVDSVAAQFTSTSLAGPSTPAFMPEELDEMDLDPAAAQDVAADDVDMPTEHQVPDSRDIVMRTPSPPTRASPLTTTSPSPKSPPQEAHQARPPAELLAN</sequence>
<protein>
    <recommendedName>
        <fullName evidence="6">Helicase C-terminal domain-containing protein</fullName>
    </recommendedName>
</protein>
<evidence type="ECO:0000256" key="1">
    <source>
        <dbReference type="ARBA" id="ARBA00022741"/>
    </source>
</evidence>
<feature type="compositionally biased region" description="Basic residues" evidence="5">
    <location>
        <begin position="1013"/>
        <end position="1024"/>
    </location>
</feature>
<dbReference type="InterPro" id="IPR038718">
    <property type="entry name" value="SNF2-like_sf"/>
</dbReference>
<feature type="region of interest" description="Disordered" evidence="5">
    <location>
        <begin position="989"/>
        <end position="1284"/>
    </location>
</feature>
<dbReference type="PROSITE" id="PS51194">
    <property type="entry name" value="HELICASE_CTER"/>
    <property type="match status" value="1"/>
</dbReference>
<keyword evidence="2" id="KW-0378">Hydrolase</keyword>
<dbReference type="InterPro" id="IPR027417">
    <property type="entry name" value="P-loop_NTPase"/>
</dbReference>
<dbReference type="CDD" id="cd18793">
    <property type="entry name" value="SF2_C_SNF"/>
    <property type="match status" value="1"/>
</dbReference>
<feature type="coiled-coil region" evidence="4">
    <location>
        <begin position="173"/>
        <end position="200"/>
    </location>
</feature>
<dbReference type="PANTHER" id="PTHR10799">
    <property type="entry name" value="SNF2/RAD54 HELICASE FAMILY"/>
    <property type="match status" value="1"/>
</dbReference>
<feature type="compositionally biased region" description="Low complexity" evidence="5">
    <location>
        <begin position="1174"/>
        <end position="1186"/>
    </location>
</feature>
<dbReference type="InterPro" id="IPR001650">
    <property type="entry name" value="Helicase_C-like"/>
</dbReference>
<dbReference type="SUPFAM" id="SSF52540">
    <property type="entry name" value="P-loop containing nucleoside triphosphate hydrolases"/>
    <property type="match status" value="2"/>
</dbReference>
<feature type="compositionally biased region" description="Pro residues" evidence="5">
    <location>
        <begin position="1154"/>
        <end position="1173"/>
    </location>
</feature>
<dbReference type="SMART" id="SM00490">
    <property type="entry name" value="HELICc"/>
    <property type="match status" value="1"/>
</dbReference>
<feature type="compositionally biased region" description="Low complexity" evidence="5">
    <location>
        <begin position="1134"/>
        <end position="1153"/>
    </location>
</feature>
<name>A0A4Y9XW28_9APHY</name>
<feature type="domain" description="Helicase C-terminal" evidence="6">
    <location>
        <begin position="818"/>
        <end position="970"/>
    </location>
</feature>
<dbReference type="InterPro" id="IPR049730">
    <property type="entry name" value="SNF2/RAD54-like_C"/>
</dbReference>
<evidence type="ECO:0000259" key="6">
    <source>
        <dbReference type="PROSITE" id="PS51194"/>
    </source>
</evidence>
<dbReference type="Pfam" id="PF00176">
    <property type="entry name" value="SNF2-rel_dom"/>
    <property type="match status" value="1"/>
</dbReference>
<comment type="caution">
    <text evidence="7">The sequence shown here is derived from an EMBL/GenBank/DDBJ whole genome shotgun (WGS) entry which is preliminary data.</text>
</comment>
<organism evidence="7 8">
    <name type="scientific">Rhodofomes roseus</name>
    <dbReference type="NCBI Taxonomy" id="34475"/>
    <lineage>
        <taxon>Eukaryota</taxon>
        <taxon>Fungi</taxon>
        <taxon>Dikarya</taxon>
        <taxon>Basidiomycota</taxon>
        <taxon>Agaricomycotina</taxon>
        <taxon>Agaricomycetes</taxon>
        <taxon>Polyporales</taxon>
        <taxon>Rhodofomes</taxon>
    </lineage>
</organism>
<dbReference type="InterPro" id="IPR014001">
    <property type="entry name" value="Helicase_ATP-bd"/>
</dbReference>
<keyword evidence="3" id="KW-0067">ATP-binding</keyword>
<keyword evidence="4" id="KW-0175">Coiled coil</keyword>
<keyword evidence="1" id="KW-0547">Nucleotide-binding</keyword>
<dbReference type="InterPro" id="IPR000330">
    <property type="entry name" value="SNF2_N"/>
</dbReference>
<dbReference type="Proteomes" id="UP000298390">
    <property type="component" value="Unassembled WGS sequence"/>
</dbReference>
<gene>
    <name evidence="7" type="ORF">EVJ58_g9128</name>
</gene>
<evidence type="ECO:0000313" key="7">
    <source>
        <dbReference type="EMBL" id="TFY53992.1"/>
    </source>
</evidence>
<evidence type="ECO:0000313" key="8">
    <source>
        <dbReference type="Proteomes" id="UP000298390"/>
    </source>
</evidence>
<dbReference type="Pfam" id="PF00271">
    <property type="entry name" value="Helicase_C"/>
    <property type="match status" value="1"/>
</dbReference>
<dbReference type="GO" id="GO:0016787">
    <property type="term" value="F:hydrolase activity"/>
    <property type="evidence" value="ECO:0007669"/>
    <property type="project" value="UniProtKB-KW"/>
</dbReference>
<evidence type="ECO:0000256" key="2">
    <source>
        <dbReference type="ARBA" id="ARBA00022801"/>
    </source>
</evidence>
<accession>A0A4Y9XW28</accession>
<dbReference type="Gene3D" id="3.40.50.10810">
    <property type="entry name" value="Tandem AAA-ATPase domain"/>
    <property type="match status" value="1"/>
</dbReference>
<dbReference type="STRING" id="34475.A0A4Y9XW28"/>
<evidence type="ECO:0000256" key="5">
    <source>
        <dbReference type="SAM" id="MobiDB-lite"/>
    </source>
</evidence>
<dbReference type="EMBL" id="SEKV01000751">
    <property type="protein sequence ID" value="TFY53992.1"/>
    <property type="molecule type" value="Genomic_DNA"/>
</dbReference>
<evidence type="ECO:0000256" key="4">
    <source>
        <dbReference type="SAM" id="Coils"/>
    </source>
</evidence>